<keyword evidence="3 11" id="KW-1134">Transmembrane beta strand</keyword>
<dbReference type="Gene3D" id="2.40.170.20">
    <property type="entry name" value="TonB-dependent receptor, beta-barrel domain"/>
    <property type="match status" value="1"/>
</dbReference>
<evidence type="ECO:0000256" key="6">
    <source>
        <dbReference type="ARBA" id="ARBA00023004"/>
    </source>
</evidence>
<evidence type="ECO:0000256" key="11">
    <source>
        <dbReference type="PROSITE-ProRule" id="PRU01360"/>
    </source>
</evidence>
<keyword evidence="6" id="KW-0408">Iron</keyword>
<feature type="signal peptide" evidence="14">
    <location>
        <begin position="1"/>
        <end position="26"/>
    </location>
</feature>
<keyword evidence="9 11" id="KW-0472">Membrane</keyword>
<dbReference type="RefSeq" id="WP_152836847.1">
    <property type="nucleotide sequence ID" value="NZ_WHUG01000002.1"/>
</dbReference>
<keyword evidence="2 11" id="KW-0813">Transport</keyword>
<dbReference type="PROSITE" id="PS00430">
    <property type="entry name" value="TONB_DEPENDENT_REC_1"/>
    <property type="match status" value="1"/>
</dbReference>
<dbReference type="InterPro" id="IPR036942">
    <property type="entry name" value="Beta-barrel_TonB_sf"/>
</dbReference>
<keyword evidence="7" id="KW-0406">Ion transport</keyword>
<dbReference type="PANTHER" id="PTHR32552">
    <property type="entry name" value="FERRICHROME IRON RECEPTOR-RELATED"/>
    <property type="match status" value="1"/>
</dbReference>
<name>A0A6A7MXK0_9BURK</name>
<evidence type="ECO:0000313" key="17">
    <source>
        <dbReference type="EMBL" id="MQA37484.1"/>
    </source>
</evidence>
<evidence type="ECO:0000256" key="13">
    <source>
        <dbReference type="RuleBase" id="RU003357"/>
    </source>
</evidence>
<comment type="similarity">
    <text evidence="11 13">Belongs to the TonB-dependent receptor family.</text>
</comment>
<proteinExistence type="inferred from homology"/>
<dbReference type="Pfam" id="PF07715">
    <property type="entry name" value="Plug"/>
    <property type="match status" value="1"/>
</dbReference>
<dbReference type="InterPro" id="IPR012910">
    <property type="entry name" value="Plug_dom"/>
</dbReference>
<sequence length="756" mass="82474">MSKKSSGYAVRSLIALAVASAFPLHAAMAAEAEAAATGQPAADAPDTATKGQLETVIVTAQRRAENIKDVPMSIATLKGDKLDVLTSAGADIRFLAGRSPSVNVESDYGRTFPRFYIRGLGNIDFDLNASQPVGLVMDDVVMENSMLKGFPVFDVDQIEVLRGPQGTLFGRNSPAGVIKLDSAKPVFKTEGYVNLGYGKDGMKSAEGAYNLPVSDTVALRFSGQTQRRDNFVHNPLPTGTQDFEGYKDSAARLQLLVKPNRDMSALLNFHVRDLDGTGTLFRANIIKPGTNELVDNFDYNSYPSDGLNTQHLKTKGGSARLRWDLPGVTLHSITGFEALELYSGADVDGGYGGGTHLPSGPVKPIPFSLETADFIPHHKQLTQEFRAESNTKDALQWIAGVFYFKEHVQIDSIGFDTFANHAQYPGYTTQSQDANSWAAFGTLNYAVSDKLKLRGGVRYTNDKKDFVATRVEPGSIGPQTIHNSTNNVSWDLSGTYTLDKDTNLFSRIATGYRAPSIQGRLYGPTDVPSMADSEKAVSIEAGIKQDLFDRRARLSASVYDYRVKNKQLTAGSGSINMNRQINADKAVGHGVELEFQANLADGLSASLGSSYNFTEIQDPNLYVKVCGSPCTVTNAAGPFAGTAWINGNPLPRAPKWQHNFTLKYSKPVGDGELYAFTDWTYRTTYNDFLYAAKEYAVKPLTQGGLRVGYKWDRYEVALYGRNITNQVEAQAAIDINNLTGIVNEPRTYGMMFKATF</sequence>
<evidence type="ECO:0000256" key="10">
    <source>
        <dbReference type="ARBA" id="ARBA00023237"/>
    </source>
</evidence>
<keyword evidence="18" id="KW-1185">Reference proteome</keyword>
<dbReference type="EMBL" id="WHUG01000002">
    <property type="protein sequence ID" value="MQA37484.1"/>
    <property type="molecule type" value="Genomic_DNA"/>
</dbReference>
<protein>
    <submittedName>
        <fullName evidence="17">TonB-dependent receptor</fullName>
    </submittedName>
</protein>
<dbReference type="AlphaFoldDB" id="A0A6A7MXK0"/>
<dbReference type="Proteomes" id="UP000440498">
    <property type="component" value="Unassembled WGS sequence"/>
</dbReference>
<keyword evidence="10 11" id="KW-0998">Cell outer membrane</keyword>
<evidence type="ECO:0000259" key="16">
    <source>
        <dbReference type="Pfam" id="PF07715"/>
    </source>
</evidence>
<dbReference type="GO" id="GO:0009279">
    <property type="term" value="C:cell outer membrane"/>
    <property type="evidence" value="ECO:0007669"/>
    <property type="project" value="UniProtKB-SubCell"/>
</dbReference>
<organism evidence="17 18">
    <name type="scientific">Rugamonas aquatica</name>
    <dbReference type="NCBI Taxonomy" id="2743357"/>
    <lineage>
        <taxon>Bacteria</taxon>
        <taxon>Pseudomonadati</taxon>
        <taxon>Pseudomonadota</taxon>
        <taxon>Betaproteobacteria</taxon>
        <taxon>Burkholderiales</taxon>
        <taxon>Oxalobacteraceae</taxon>
        <taxon>Telluria group</taxon>
        <taxon>Rugamonas</taxon>
    </lineage>
</organism>
<feature type="domain" description="TonB-dependent receptor plug" evidence="16">
    <location>
        <begin position="67"/>
        <end position="177"/>
    </location>
</feature>
<dbReference type="InterPro" id="IPR010916">
    <property type="entry name" value="TonB_box_CS"/>
</dbReference>
<dbReference type="PROSITE" id="PS52016">
    <property type="entry name" value="TONB_DEPENDENT_REC_3"/>
    <property type="match status" value="1"/>
</dbReference>
<dbReference type="InterPro" id="IPR000531">
    <property type="entry name" value="Beta-barrel_TonB"/>
</dbReference>
<evidence type="ECO:0000256" key="7">
    <source>
        <dbReference type="ARBA" id="ARBA00023065"/>
    </source>
</evidence>
<feature type="domain" description="TonB-dependent receptor-like beta-barrel" evidence="15">
    <location>
        <begin position="290"/>
        <end position="723"/>
    </location>
</feature>
<evidence type="ECO:0000256" key="14">
    <source>
        <dbReference type="SAM" id="SignalP"/>
    </source>
</evidence>
<accession>A0A6A7MXK0</accession>
<evidence type="ECO:0000256" key="12">
    <source>
        <dbReference type="PROSITE-ProRule" id="PRU10143"/>
    </source>
</evidence>
<keyword evidence="4" id="KW-0410">Iron transport</keyword>
<dbReference type="InterPro" id="IPR039426">
    <property type="entry name" value="TonB-dep_rcpt-like"/>
</dbReference>
<evidence type="ECO:0000313" key="18">
    <source>
        <dbReference type="Proteomes" id="UP000440498"/>
    </source>
</evidence>
<evidence type="ECO:0000256" key="2">
    <source>
        <dbReference type="ARBA" id="ARBA00022448"/>
    </source>
</evidence>
<keyword evidence="8 12" id="KW-0798">TonB box</keyword>
<feature type="short sequence motif" description="TonB box" evidence="12">
    <location>
        <begin position="55"/>
        <end position="61"/>
    </location>
</feature>
<reference evidence="17 18" key="1">
    <citation type="submission" date="2019-10" db="EMBL/GenBank/DDBJ databases">
        <title>Two novel species isolated from a subtropical stream in China.</title>
        <authorList>
            <person name="Lu H."/>
        </authorList>
    </citation>
    <scope>NUCLEOTIDE SEQUENCE [LARGE SCALE GENOMIC DNA]</scope>
    <source>
        <strain evidence="17 18">FT29W</strain>
    </source>
</reference>
<evidence type="ECO:0000259" key="15">
    <source>
        <dbReference type="Pfam" id="PF00593"/>
    </source>
</evidence>
<evidence type="ECO:0000256" key="9">
    <source>
        <dbReference type="ARBA" id="ARBA00023136"/>
    </source>
</evidence>
<evidence type="ECO:0000256" key="8">
    <source>
        <dbReference type="ARBA" id="ARBA00023077"/>
    </source>
</evidence>
<evidence type="ECO:0000256" key="4">
    <source>
        <dbReference type="ARBA" id="ARBA00022496"/>
    </source>
</evidence>
<gene>
    <name evidence="17" type="ORF">GEV02_04925</name>
</gene>
<evidence type="ECO:0000256" key="1">
    <source>
        <dbReference type="ARBA" id="ARBA00004571"/>
    </source>
</evidence>
<dbReference type="GO" id="GO:0006826">
    <property type="term" value="P:iron ion transport"/>
    <property type="evidence" value="ECO:0007669"/>
    <property type="project" value="UniProtKB-KW"/>
</dbReference>
<keyword evidence="14" id="KW-0732">Signal</keyword>
<evidence type="ECO:0000256" key="3">
    <source>
        <dbReference type="ARBA" id="ARBA00022452"/>
    </source>
</evidence>
<evidence type="ECO:0000256" key="5">
    <source>
        <dbReference type="ARBA" id="ARBA00022692"/>
    </source>
</evidence>
<comment type="subcellular location">
    <subcellularLocation>
        <location evidence="1 11">Cell outer membrane</location>
        <topology evidence="1 11">Multi-pass membrane protein</topology>
    </subcellularLocation>
</comment>
<dbReference type="SUPFAM" id="SSF56935">
    <property type="entry name" value="Porins"/>
    <property type="match status" value="1"/>
</dbReference>
<feature type="chain" id="PRO_5025413574" evidence="14">
    <location>
        <begin position="27"/>
        <end position="756"/>
    </location>
</feature>
<keyword evidence="17" id="KW-0675">Receptor</keyword>
<dbReference type="PANTHER" id="PTHR32552:SF81">
    <property type="entry name" value="TONB-DEPENDENT OUTER MEMBRANE RECEPTOR"/>
    <property type="match status" value="1"/>
</dbReference>
<comment type="caution">
    <text evidence="17">The sequence shown here is derived from an EMBL/GenBank/DDBJ whole genome shotgun (WGS) entry which is preliminary data.</text>
</comment>
<dbReference type="Pfam" id="PF00593">
    <property type="entry name" value="TonB_dep_Rec_b-barrel"/>
    <property type="match status" value="1"/>
</dbReference>
<keyword evidence="5 11" id="KW-0812">Transmembrane</keyword>